<reference evidence="2" key="1">
    <citation type="submission" date="2022-10" db="EMBL/GenBank/DDBJ databases">
        <title>Two novel species of Flavobacterium.</title>
        <authorList>
            <person name="Liu Q."/>
            <person name="Xin Y.-H."/>
        </authorList>
    </citation>
    <scope>NUCLEOTIDE SEQUENCE</scope>
    <source>
        <strain evidence="2">LS1R47</strain>
    </source>
</reference>
<accession>A0A9X3C9X9</accession>
<evidence type="ECO:0000313" key="3">
    <source>
        <dbReference type="Proteomes" id="UP001151133"/>
    </source>
</evidence>
<proteinExistence type="predicted"/>
<protein>
    <submittedName>
        <fullName evidence="2">Uncharacterized protein</fullName>
    </submittedName>
</protein>
<comment type="caution">
    <text evidence="2">The sequence shown here is derived from an EMBL/GenBank/DDBJ whole genome shotgun (WGS) entry which is preliminary data.</text>
</comment>
<dbReference type="EMBL" id="JAOZEV010000020">
    <property type="protein sequence ID" value="MCV9934304.1"/>
    <property type="molecule type" value="Genomic_DNA"/>
</dbReference>
<keyword evidence="3" id="KW-1185">Reference proteome</keyword>
<evidence type="ECO:0000313" key="2">
    <source>
        <dbReference type="EMBL" id="MCV9934304.1"/>
    </source>
</evidence>
<feature type="coiled-coil region" evidence="1">
    <location>
        <begin position="13"/>
        <end position="44"/>
    </location>
</feature>
<evidence type="ECO:0000256" key="1">
    <source>
        <dbReference type="SAM" id="Coils"/>
    </source>
</evidence>
<name>A0A9X3C9X9_9FLAO</name>
<gene>
    <name evidence="2" type="ORF">OIU80_18655</name>
</gene>
<sequence>MLSVRYIYLIAPMIKAMQELSEHNNKLEKENKQQKDKIEQFQLELKEIKGWIEQIKESSKQNN</sequence>
<dbReference type="RefSeq" id="WP_264288486.1">
    <property type="nucleotide sequence ID" value="NZ_JAOZEV010000020.1"/>
</dbReference>
<dbReference type="Proteomes" id="UP001151133">
    <property type="component" value="Unassembled WGS sequence"/>
</dbReference>
<dbReference type="AlphaFoldDB" id="A0A9X3C9X9"/>
<organism evidence="2 3">
    <name type="scientific">Flavobacterium frigoritolerans</name>
    <dbReference type="NCBI Taxonomy" id="2987686"/>
    <lineage>
        <taxon>Bacteria</taxon>
        <taxon>Pseudomonadati</taxon>
        <taxon>Bacteroidota</taxon>
        <taxon>Flavobacteriia</taxon>
        <taxon>Flavobacteriales</taxon>
        <taxon>Flavobacteriaceae</taxon>
        <taxon>Flavobacterium</taxon>
    </lineage>
</organism>
<keyword evidence="1" id="KW-0175">Coiled coil</keyword>